<dbReference type="InterPro" id="IPR026444">
    <property type="entry name" value="Secre_tail"/>
</dbReference>
<accession>A0A1G5EFE3</accession>
<dbReference type="OrthoDB" id="9805017at2"/>
<dbReference type="STRING" id="490189.SAMN02927903_01040"/>
<evidence type="ECO:0000256" key="2">
    <source>
        <dbReference type="SAM" id="SignalP"/>
    </source>
</evidence>
<dbReference type="Pfam" id="PF17164">
    <property type="entry name" value="DUF5122"/>
    <property type="match status" value="6"/>
</dbReference>
<name>A0A1G5EFE3_9FLAO</name>
<dbReference type="RefSeq" id="WP_091141232.1">
    <property type="nucleotide sequence ID" value="NZ_FMVF01000004.1"/>
</dbReference>
<keyword evidence="1 2" id="KW-0732">Signal</keyword>
<dbReference type="Pfam" id="PF11617">
    <property type="entry name" value="Cu-binding_MopE"/>
    <property type="match status" value="1"/>
</dbReference>
<dbReference type="InterPro" id="IPR013431">
    <property type="entry name" value="Delta_60_rpt"/>
</dbReference>
<feature type="chain" id="PRO_5011706304" evidence="2">
    <location>
        <begin position="19"/>
        <end position="940"/>
    </location>
</feature>
<dbReference type="SUPFAM" id="SSF101898">
    <property type="entry name" value="NHL repeat"/>
    <property type="match status" value="1"/>
</dbReference>
<evidence type="ECO:0000313" key="4">
    <source>
        <dbReference type="Proteomes" id="UP000199354"/>
    </source>
</evidence>
<proteinExistence type="predicted"/>
<dbReference type="AlphaFoldDB" id="A0A1G5EFE3"/>
<dbReference type="NCBIfam" id="TIGR02608">
    <property type="entry name" value="delta_60_rpt"/>
    <property type="match status" value="6"/>
</dbReference>
<evidence type="ECO:0000256" key="1">
    <source>
        <dbReference type="ARBA" id="ARBA00022729"/>
    </source>
</evidence>
<dbReference type="NCBIfam" id="TIGR04183">
    <property type="entry name" value="Por_Secre_tail"/>
    <property type="match status" value="1"/>
</dbReference>
<feature type="signal peptide" evidence="2">
    <location>
        <begin position="1"/>
        <end position="18"/>
    </location>
</feature>
<sequence>MRKITLLFCFLLAATAWAQPGAIDTSFNTGNSGPDLVTYTSVNQPDGKILIAGAFDNYNGTTRAGIARINPDGTLDPTFDPGAGIAISTEYIYSMALQADGKVLIGGTFTSFNGVARTNLARLNADGSVDTDFNPGTGPNNEVTTISVQSTGKIIIGGLYTQYNGTSGRLFRLHADGTIDTSFNAGGVGPNFYVWTSSVLPDDKIYIGGGFSMFNGTNANHLIRLNADGTRDATFTNVRYTNNAVLAHAVQPDGKIVIGGYFTNYGGVGFPRNRLARINANGTLDATFTVGSGLNDYPLTLVCQPNGKILAGGAFTTYNGATVNRFFRLNTDGSHDLTFDSGTGMNGIVYKANFQPDGKFLVASEATNYNDNTTQPNFSKINAYAPNSIAITALGAEGPYCPGAAFDVDLTAEGYYTDSNVFTVQLSDASGSFDDPSAIATLNGAIAESIPVTLPLVITPGSGYRLRVVASDLETIGTDNGADLTIQGEHLFYADADGDGYGVGAQVSLCAESAEEAPEGFAVLDGDCNDDDATVHPNATEIPYNAIDDDCDGTTDETGTVTTTLLPAFCGATLASINTLVGIQTVGGHAITGYRIRLTKDAEVQTIERNVPHFTIPQFPSHDYASTYTVEIQLQRAGIWQVGWGSPCLVSTPAILSEGGAAAVNPSQCGITLARINTLIATTSLQGVTGYRFRVSDLTNPSGANAVQTIDRVQNWFSLQMLARYHYGTTYRIEVAVKTTGDFGLFGAPCELSSPAVPSINNCGGTVSGLGSLVSTTSMSGVTQYRFLVVREADNASATIDRNTPYFTFAAVPSEIFTPAGSYTISVALLTTGTWSPMGSGCSITAPGALAKGIASTAEADTAIRITASPNPFTEHFVLDVVSDTPQTTEIKVYDMLGRLLESATQRDAHFELGRSYPTGVYNVVVKQADAIRTLRVVKR</sequence>
<evidence type="ECO:0000313" key="3">
    <source>
        <dbReference type="EMBL" id="SCY25676.1"/>
    </source>
</evidence>
<gene>
    <name evidence="3" type="ORF">SAMN02927903_01040</name>
</gene>
<dbReference type="Gene3D" id="2.80.10.50">
    <property type="match status" value="3"/>
</dbReference>
<reference evidence="3 4" key="1">
    <citation type="submission" date="2016-10" db="EMBL/GenBank/DDBJ databases">
        <authorList>
            <person name="de Groot N.N."/>
        </authorList>
    </citation>
    <scope>NUCLEOTIDE SEQUENCE [LARGE SCALE GENOMIC DNA]</scope>
    <source>
        <strain evidence="3 4">CGMCC 1.7031</strain>
    </source>
</reference>
<organism evidence="3 4">
    <name type="scientific">Flavobacterium caeni</name>
    <dbReference type="NCBI Taxonomy" id="490189"/>
    <lineage>
        <taxon>Bacteria</taxon>
        <taxon>Pseudomonadati</taxon>
        <taxon>Bacteroidota</taxon>
        <taxon>Flavobacteriia</taxon>
        <taxon>Flavobacteriales</taxon>
        <taxon>Flavobacteriaceae</taxon>
        <taxon>Flavobacterium</taxon>
    </lineage>
</organism>
<dbReference type="Proteomes" id="UP000199354">
    <property type="component" value="Unassembled WGS sequence"/>
</dbReference>
<protein>
    <submittedName>
        <fullName evidence="3">Delta-60 repeat domain-containing protein/Por secretion system C-terminal sorting domain-containing protein</fullName>
    </submittedName>
</protein>
<keyword evidence="4" id="KW-1185">Reference proteome</keyword>
<dbReference type="InterPro" id="IPR021655">
    <property type="entry name" value="Put_metal-bd"/>
</dbReference>
<dbReference type="EMBL" id="FMVF01000004">
    <property type="protein sequence ID" value="SCY25676.1"/>
    <property type="molecule type" value="Genomic_DNA"/>
</dbReference>